<sequence length="131" mass="14491">MDYNYRLLHDLVISDNNIELLRKELAKGKDPNLTDSSGETLLHIAAKGIYDNPGIVQELINAGADVCGLDHYFSTSLHFAVICGKRKVVDVLLETEVSINEKNQHGMTAFHYAINKNVSPLFNIPGTPVDL</sequence>
<keyword evidence="9" id="KW-0638">Presynaptic neurotoxin</keyword>
<dbReference type="InterPro" id="IPR002110">
    <property type="entry name" value="Ankyrin_rpt"/>
</dbReference>
<dbReference type="EMBL" id="JABXBU010002227">
    <property type="protein sequence ID" value="KAF8774225.1"/>
    <property type="molecule type" value="Genomic_DNA"/>
</dbReference>
<evidence type="ECO:0000313" key="13">
    <source>
        <dbReference type="EMBL" id="KAF8774225.1"/>
    </source>
</evidence>
<evidence type="ECO:0000256" key="7">
    <source>
        <dbReference type="ARBA" id="ARBA00022699"/>
    </source>
</evidence>
<feature type="repeat" description="ANK" evidence="12">
    <location>
        <begin position="37"/>
        <end position="71"/>
    </location>
</feature>
<keyword evidence="11" id="KW-0472">Membrane</keyword>
<keyword evidence="4" id="KW-0964">Secreted</keyword>
<feature type="repeat" description="ANK" evidence="12">
    <location>
        <begin position="72"/>
        <end position="104"/>
    </location>
</feature>
<dbReference type="GO" id="GO:0006887">
    <property type="term" value="P:exocytosis"/>
    <property type="evidence" value="ECO:0007669"/>
    <property type="project" value="UniProtKB-KW"/>
</dbReference>
<keyword evidence="3" id="KW-0268">Exocytosis</keyword>
<dbReference type="SMART" id="SM00248">
    <property type="entry name" value="ANK"/>
    <property type="match status" value="3"/>
</dbReference>
<dbReference type="AlphaFoldDB" id="A0A8T0ENX8"/>
<keyword evidence="5" id="KW-1052">Target cell membrane</keyword>
<evidence type="ECO:0000256" key="9">
    <source>
        <dbReference type="ARBA" id="ARBA00023028"/>
    </source>
</evidence>
<evidence type="ECO:0000256" key="10">
    <source>
        <dbReference type="ARBA" id="ARBA00023043"/>
    </source>
</evidence>
<evidence type="ECO:0000256" key="4">
    <source>
        <dbReference type="ARBA" id="ARBA00022525"/>
    </source>
</evidence>
<dbReference type="GO" id="GO:0044218">
    <property type="term" value="C:other organism cell membrane"/>
    <property type="evidence" value="ECO:0007669"/>
    <property type="project" value="UniProtKB-KW"/>
</dbReference>
<dbReference type="PANTHER" id="PTHR24171:SF9">
    <property type="entry name" value="ANKYRIN REPEAT DOMAIN-CONTAINING PROTEIN 39"/>
    <property type="match status" value="1"/>
</dbReference>
<keyword evidence="7" id="KW-0528">Neurotoxin</keyword>
<name>A0A8T0ENX8_ARGBR</name>
<dbReference type="GO" id="GO:0044231">
    <property type="term" value="C:host cell presynaptic membrane"/>
    <property type="evidence" value="ECO:0007669"/>
    <property type="project" value="UniProtKB-KW"/>
</dbReference>
<dbReference type="GO" id="GO:0090729">
    <property type="term" value="F:toxin activity"/>
    <property type="evidence" value="ECO:0007669"/>
    <property type="project" value="UniProtKB-KW"/>
</dbReference>
<evidence type="ECO:0000256" key="3">
    <source>
        <dbReference type="ARBA" id="ARBA00022483"/>
    </source>
</evidence>
<evidence type="ECO:0000256" key="5">
    <source>
        <dbReference type="ARBA" id="ARBA00022537"/>
    </source>
</evidence>
<evidence type="ECO:0000256" key="1">
    <source>
        <dbReference type="ARBA" id="ARBA00004175"/>
    </source>
</evidence>
<reference evidence="13" key="1">
    <citation type="journal article" date="2020" name="bioRxiv">
        <title>Chromosome-level reference genome of the European wasp spider Argiope bruennichi: a resource for studies on range expansion and evolutionary adaptation.</title>
        <authorList>
            <person name="Sheffer M.M."/>
            <person name="Hoppe A."/>
            <person name="Krehenwinkel H."/>
            <person name="Uhl G."/>
            <person name="Kuss A.W."/>
            <person name="Jensen L."/>
            <person name="Jensen C."/>
            <person name="Gillespie R.G."/>
            <person name="Hoff K.J."/>
            <person name="Prost S."/>
        </authorList>
    </citation>
    <scope>NUCLEOTIDE SEQUENCE</scope>
</reference>
<evidence type="ECO:0000256" key="12">
    <source>
        <dbReference type="PROSITE-ProRule" id="PRU00023"/>
    </source>
</evidence>
<dbReference type="SUPFAM" id="SSF48403">
    <property type="entry name" value="Ankyrin repeat"/>
    <property type="match status" value="1"/>
</dbReference>
<comment type="subcellular location">
    <subcellularLocation>
        <location evidence="2">Secreted</location>
    </subcellularLocation>
    <subcellularLocation>
        <location evidence="1">Target cell membrane</location>
    </subcellularLocation>
</comment>
<keyword evidence="14" id="KW-1185">Reference proteome</keyword>
<organism evidence="13 14">
    <name type="scientific">Argiope bruennichi</name>
    <name type="common">Wasp spider</name>
    <name type="synonym">Aranea bruennichi</name>
    <dbReference type="NCBI Taxonomy" id="94029"/>
    <lineage>
        <taxon>Eukaryota</taxon>
        <taxon>Metazoa</taxon>
        <taxon>Ecdysozoa</taxon>
        <taxon>Arthropoda</taxon>
        <taxon>Chelicerata</taxon>
        <taxon>Arachnida</taxon>
        <taxon>Araneae</taxon>
        <taxon>Araneomorphae</taxon>
        <taxon>Entelegynae</taxon>
        <taxon>Araneoidea</taxon>
        <taxon>Araneidae</taxon>
        <taxon>Argiope</taxon>
    </lineage>
</organism>
<keyword evidence="6" id="KW-0800">Toxin</keyword>
<dbReference type="Gene3D" id="1.25.40.20">
    <property type="entry name" value="Ankyrin repeat-containing domain"/>
    <property type="match status" value="1"/>
</dbReference>
<evidence type="ECO:0000313" key="14">
    <source>
        <dbReference type="Proteomes" id="UP000807504"/>
    </source>
</evidence>
<evidence type="ECO:0000256" key="2">
    <source>
        <dbReference type="ARBA" id="ARBA00004613"/>
    </source>
</evidence>
<dbReference type="Pfam" id="PF12796">
    <property type="entry name" value="Ank_2"/>
    <property type="match status" value="1"/>
</dbReference>
<evidence type="ECO:0000256" key="8">
    <source>
        <dbReference type="ARBA" id="ARBA00022737"/>
    </source>
</evidence>
<protein>
    <submittedName>
        <fullName evidence="13">Putative ankyrin repeat protein FPV162 like protein</fullName>
    </submittedName>
</protein>
<keyword evidence="11" id="KW-1053">Target membrane</keyword>
<dbReference type="Proteomes" id="UP000807504">
    <property type="component" value="Unassembled WGS sequence"/>
</dbReference>
<reference evidence="13" key="2">
    <citation type="submission" date="2020-06" db="EMBL/GenBank/DDBJ databases">
        <authorList>
            <person name="Sheffer M."/>
        </authorList>
    </citation>
    <scope>NUCLEOTIDE SEQUENCE</scope>
</reference>
<keyword evidence="8" id="KW-0677">Repeat</keyword>
<accession>A0A8T0ENX8</accession>
<dbReference type="PROSITE" id="PS50088">
    <property type="entry name" value="ANK_REPEAT"/>
    <property type="match status" value="2"/>
</dbReference>
<gene>
    <name evidence="13" type="ORF">HNY73_016800</name>
</gene>
<dbReference type="PANTHER" id="PTHR24171">
    <property type="entry name" value="ANKYRIN REPEAT DOMAIN-CONTAINING PROTEIN 39-RELATED"/>
    <property type="match status" value="1"/>
</dbReference>
<evidence type="ECO:0000256" key="6">
    <source>
        <dbReference type="ARBA" id="ARBA00022656"/>
    </source>
</evidence>
<dbReference type="GO" id="GO:0005576">
    <property type="term" value="C:extracellular region"/>
    <property type="evidence" value="ECO:0007669"/>
    <property type="project" value="UniProtKB-SubCell"/>
</dbReference>
<keyword evidence="10 12" id="KW-0040">ANK repeat</keyword>
<comment type="caution">
    <text evidence="13">The sequence shown here is derived from an EMBL/GenBank/DDBJ whole genome shotgun (WGS) entry which is preliminary data.</text>
</comment>
<dbReference type="PROSITE" id="PS50297">
    <property type="entry name" value="ANK_REP_REGION"/>
    <property type="match status" value="1"/>
</dbReference>
<evidence type="ECO:0000256" key="11">
    <source>
        <dbReference type="ARBA" id="ARBA00023298"/>
    </source>
</evidence>
<dbReference type="InterPro" id="IPR036770">
    <property type="entry name" value="Ankyrin_rpt-contain_sf"/>
</dbReference>
<proteinExistence type="predicted"/>